<evidence type="ECO:0000313" key="3">
    <source>
        <dbReference type="Proteomes" id="UP000001591"/>
    </source>
</evidence>
<dbReference type="EMBL" id="CP000613">
    <property type="protein sequence ID" value="ACI98353.1"/>
    <property type="molecule type" value="Genomic_DNA"/>
</dbReference>
<protein>
    <submittedName>
        <fullName evidence="2">SAM-dependent methyltransferase, putative</fullName>
    </submittedName>
</protein>
<dbReference type="eggNOG" id="COG4106">
    <property type="taxonomic scope" value="Bacteria"/>
</dbReference>
<dbReference type="HOGENOM" id="CLU_037990_5_3_5"/>
<dbReference type="STRING" id="414684.RC1_0925"/>
<dbReference type="KEGG" id="rce:RC1_0925"/>
<dbReference type="PANTHER" id="PTHR43861:SF1">
    <property type="entry name" value="TRANS-ACONITATE 2-METHYLTRANSFERASE"/>
    <property type="match status" value="1"/>
</dbReference>
<organism evidence="2 3">
    <name type="scientific">Rhodospirillum centenum (strain ATCC 51521 / SW)</name>
    <dbReference type="NCBI Taxonomy" id="414684"/>
    <lineage>
        <taxon>Bacteria</taxon>
        <taxon>Pseudomonadati</taxon>
        <taxon>Pseudomonadota</taxon>
        <taxon>Alphaproteobacteria</taxon>
        <taxon>Rhodospirillales</taxon>
        <taxon>Rhodospirillaceae</taxon>
        <taxon>Rhodospirillum</taxon>
    </lineage>
</organism>
<keyword evidence="3" id="KW-1185">Reference proteome</keyword>
<dbReference type="Gene3D" id="3.40.50.150">
    <property type="entry name" value="Vaccinia Virus protein VP39"/>
    <property type="match status" value="1"/>
</dbReference>
<feature type="domain" description="Methyltransferase type 11" evidence="1">
    <location>
        <begin position="45"/>
        <end position="132"/>
    </location>
</feature>
<sequence length="257" mass="27117">MSGARPPGPAQSWDADRYARDFGIVAALGRPVLDLLDPCPGERILDLGCGDGALTAELAARGVDVVAADADPDMVRAAAARGLAARAVDGHDLPFRAEFDAVFSNAALHWMRDPDRVIAGVARALRPGGRFVAEMGGAGNVETVRNALVAALDACGLDGEAADPWFFPTAEDYAGRLARAGFAVRSITLIPRPTELAAGMRAWLETFAGAFTARLPATERGAFLDHVAASLAPALRRPDGSWWADYVRLRFQAVKGP</sequence>
<evidence type="ECO:0000259" key="1">
    <source>
        <dbReference type="Pfam" id="PF08241"/>
    </source>
</evidence>
<dbReference type="CDD" id="cd02440">
    <property type="entry name" value="AdoMet_MTases"/>
    <property type="match status" value="1"/>
</dbReference>
<dbReference type="InterPro" id="IPR029063">
    <property type="entry name" value="SAM-dependent_MTases_sf"/>
</dbReference>
<dbReference type="SUPFAM" id="SSF53335">
    <property type="entry name" value="S-adenosyl-L-methionine-dependent methyltransferases"/>
    <property type="match status" value="1"/>
</dbReference>
<reference evidence="2 3" key="1">
    <citation type="journal article" date="2010" name="BMC Genomics">
        <title>Metabolic flexibility revealed in the genome of the cyst-forming alpha-1 proteobacterium Rhodospirillum centenum.</title>
        <authorList>
            <person name="Lu Y.K."/>
            <person name="Marden J."/>
            <person name="Han M."/>
            <person name="Swingley W.D."/>
            <person name="Mastrian S.D."/>
            <person name="Chowdhury S.R."/>
            <person name="Hao J."/>
            <person name="Helmy T."/>
            <person name="Kim S."/>
            <person name="Kurdoglu A.A."/>
            <person name="Matthies H.J."/>
            <person name="Rollo D."/>
            <person name="Stothard P."/>
            <person name="Blankenship R.E."/>
            <person name="Bauer C.E."/>
            <person name="Touchman J.W."/>
        </authorList>
    </citation>
    <scope>NUCLEOTIDE SEQUENCE [LARGE SCALE GENOMIC DNA]</scope>
    <source>
        <strain evidence="3">ATCC 51521 / SW</strain>
    </source>
</reference>
<accession>B6ISB7</accession>
<dbReference type="GO" id="GO:0032259">
    <property type="term" value="P:methylation"/>
    <property type="evidence" value="ECO:0007669"/>
    <property type="project" value="UniProtKB-KW"/>
</dbReference>
<dbReference type="PANTHER" id="PTHR43861">
    <property type="entry name" value="TRANS-ACONITATE 2-METHYLTRANSFERASE-RELATED"/>
    <property type="match status" value="1"/>
</dbReference>
<keyword evidence="2" id="KW-0808">Transferase</keyword>
<dbReference type="InterPro" id="IPR013216">
    <property type="entry name" value="Methyltransf_11"/>
</dbReference>
<gene>
    <name evidence="2" type="ordered locus">RC1_0925</name>
</gene>
<name>B6ISB7_RHOCS</name>
<dbReference type="RefSeq" id="WP_012566143.1">
    <property type="nucleotide sequence ID" value="NC_011420.2"/>
</dbReference>
<dbReference type="Pfam" id="PF08241">
    <property type="entry name" value="Methyltransf_11"/>
    <property type="match status" value="1"/>
</dbReference>
<dbReference type="OrthoDB" id="9777638at2"/>
<keyword evidence="2" id="KW-0489">Methyltransferase</keyword>
<dbReference type="AlphaFoldDB" id="B6ISB7"/>
<dbReference type="Proteomes" id="UP000001591">
    <property type="component" value="Chromosome"/>
</dbReference>
<proteinExistence type="predicted"/>
<evidence type="ECO:0000313" key="2">
    <source>
        <dbReference type="EMBL" id="ACI98353.1"/>
    </source>
</evidence>
<dbReference type="GO" id="GO:0008757">
    <property type="term" value="F:S-adenosylmethionine-dependent methyltransferase activity"/>
    <property type="evidence" value="ECO:0007669"/>
    <property type="project" value="InterPro"/>
</dbReference>